<feature type="transmembrane region" description="Helical" evidence="2">
    <location>
        <begin position="100"/>
        <end position="121"/>
    </location>
</feature>
<evidence type="ECO:0000313" key="3">
    <source>
        <dbReference type="EMBL" id="EKJ96625.1"/>
    </source>
</evidence>
<name>A0ABP2RV22_RHILU</name>
<accession>A0ABP2RV22</accession>
<keyword evidence="2" id="KW-1133">Transmembrane helix</keyword>
<evidence type="ECO:0000256" key="2">
    <source>
        <dbReference type="SAM" id="Phobius"/>
    </source>
</evidence>
<comment type="caution">
    <text evidence="3">The sequence shown here is derived from an EMBL/GenBank/DDBJ whole genome shotgun (WGS) entry which is preliminary data.</text>
</comment>
<protein>
    <submittedName>
        <fullName evidence="3">Uncharacterized protein</fullName>
    </submittedName>
</protein>
<dbReference type="Proteomes" id="UP000017668">
    <property type="component" value="Unassembled WGS sequence"/>
</dbReference>
<keyword evidence="4" id="KW-1185">Reference proteome</keyword>
<keyword evidence="2" id="KW-0812">Transmembrane</keyword>
<proteinExistence type="predicted"/>
<sequence length="190" mass="18973">MAHFESLARLLNASPVLTGISGCSRIWCFPASASASASALVSVPFATSISMSAIIAAAVAVAATVCASVSAAVTTAISVSIAAAVVSSAIATVIPVTVAAAIVSSAITAVIPVTVAAAITLSDSNPNTSGLQESDSDQRNHGPSDHGKGEEVLKHVSSCTHSVLHICRPAGMDANQLSLHRLPEFGSVEN</sequence>
<gene>
    <name evidence="3" type="ORF">C241_05952</name>
</gene>
<evidence type="ECO:0000256" key="1">
    <source>
        <dbReference type="SAM" id="MobiDB-lite"/>
    </source>
</evidence>
<feature type="transmembrane region" description="Helical" evidence="2">
    <location>
        <begin position="45"/>
        <end position="65"/>
    </location>
</feature>
<reference evidence="3 4" key="1">
    <citation type="journal article" date="2013" name="Genome Announc.">
        <title>Genome Sequence of Rhizobium lupini HPC(L) Isolated from Saline Desert Soil, Kutch (Gujarat).</title>
        <authorList>
            <person name="Agarwal L."/>
            <person name="Purohit H.J."/>
        </authorList>
    </citation>
    <scope>NUCLEOTIDE SEQUENCE [LARGE SCALE GENOMIC DNA]</scope>
    <source>
        <strain evidence="4">HPC(L)</strain>
    </source>
</reference>
<dbReference type="EMBL" id="AMQQ01000010">
    <property type="protein sequence ID" value="EKJ96625.1"/>
    <property type="molecule type" value="Genomic_DNA"/>
</dbReference>
<feature type="region of interest" description="Disordered" evidence="1">
    <location>
        <begin position="126"/>
        <end position="150"/>
    </location>
</feature>
<evidence type="ECO:0000313" key="4">
    <source>
        <dbReference type="Proteomes" id="UP000017668"/>
    </source>
</evidence>
<organism evidence="3 4">
    <name type="scientific">Bradyrhizobium lupini HPC(L)</name>
    <dbReference type="NCBI Taxonomy" id="1229491"/>
    <lineage>
        <taxon>Bacteria</taxon>
        <taxon>Pseudomonadati</taxon>
        <taxon>Pseudomonadota</taxon>
        <taxon>Alphaproteobacteria</taxon>
        <taxon>Hyphomicrobiales</taxon>
        <taxon>Nitrobacteraceae</taxon>
        <taxon>Bradyrhizobium</taxon>
    </lineage>
</organism>
<feature type="transmembrane region" description="Helical" evidence="2">
    <location>
        <begin position="72"/>
        <end position="94"/>
    </location>
</feature>
<feature type="compositionally biased region" description="Basic and acidic residues" evidence="1">
    <location>
        <begin position="136"/>
        <end position="150"/>
    </location>
</feature>
<keyword evidence="2" id="KW-0472">Membrane</keyword>